<dbReference type="Gene3D" id="3.30.300.30">
    <property type="match status" value="1"/>
</dbReference>
<reference evidence="5" key="2">
    <citation type="journal article" date="2021" name="Microbiol. Resour. Announc.">
        <title>Complete Genome Sequence of Polycladomyces abyssicola JIR-001T, Isolated from Hemipelagic Sediment in Deep Seawater.</title>
        <authorList>
            <person name="Tsubouchi T."/>
            <person name="Kaneko Y."/>
        </authorList>
    </citation>
    <scope>NUCLEOTIDE SEQUENCE</scope>
    <source>
        <strain evidence="5">JIR-001</strain>
    </source>
</reference>
<dbReference type="Pfam" id="PF23562">
    <property type="entry name" value="AMP-binding_C_3"/>
    <property type="match status" value="1"/>
</dbReference>
<dbReference type="PROSITE" id="PS00455">
    <property type="entry name" value="AMP_BINDING"/>
    <property type="match status" value="1"/>
</dbReference>
<evidence type="ECO:0000259" key="4">
    <source>
        <dbReference type="Pfam" id="PF00501"/>
    </source>
</evidence>
<dbReference type="InterPro" id="IPR045851">
    <property type="entry name" value="AMP-bd_C_sf"/>
</dbReference>
<accession>A0A8D5UEW0</accession>
<sequence length="614" mass="69125">MKPKNLLDMVRRTVNSYPDKTALMYKTDGLYKGITYRQLWKQVRDTAAGLVRLGLRSGDKVALISENHPFWPVTDLAVASMRGVSVPVYPTLPPDQVAFILKNADCRMAVVEDEHQLEKVREGGAELSHIVVMKPGAGVTGEKGILSFDTLLKEGAAHPLENWEEELNRIDRDQLVTIIHTSGTTGRPKGVMLTHGNFLANMEGIHFWCLEVLPDDVFLSYLPLSHVFERLAGQFVPLSVGATIAYAESTDTIQENLVEVKPTVMTSVPRLFEKVYARVQEQVDAGTPLRRKIFDWAIRVGMERYEYYLRTPIDELLLGGGMPPKLKLRWKIADRLVYRKVKERLGGRIRGMVSGGAPLNPEIAQFFWAINLPVLEGYGMTEAAPVIATNPMVRTKIGTVGKPLPNVEVRIADDGEVLVKGPNVMKGYYKNPEATNEQLRDGWLYTGDLGELDEDGYLKIIDRKKNLIILSTGKNLAPQPIENAINNSPYIAQSVLIGHGRKYVIALVVPDFENLAPWARKRGWSTESREELVRRAEVKELLQREVQRLTAGFASYEQPKKVLVAEKEWTVEDGELTPTLKVRMREIEKRYREAIERAYDEGTPSKTEMSTVHV</sequence>
<dbReference type="PANTHER" id="PTHR43272">
    <property type="entry name" value="LONG-CHAIN-FATTY-ACID--COA LIGASE"/>
    <property type="match status" value="1"/>
</dbReference>
<dbReference type="KEGG" id="pabs:JIR001_16880"/>
<dbReference type="EMBL" id="AP024601">
    <property type="protein sequence ID" value="BCU81905.1"/>
    <property type="molecule type" value="Genomic_DNA"/>
</dbReference>
<evidence type="ECO:0000256" key="2">
    <source>
        <dbReference type="ARBA" id="ARBA00022840"/>
    </source>
</evidence>
<proteinExistence type="predicted"/>
<gene>
    <name evidence="5" type="ORF">JIR001_16880</name>
</gene>
<reference evidence="5" key="1">
    <citation type="journal article" date="2013" name="Int. J. Syst. Evol. Microbiol.">
        <title>Polycladomyces abyssicola gen. nov., sp. nov., a thermophilic filamentous bacterium isolated from hemipelagic sediment.</title>
        <authorList>
            <person name="Tsubouchi T."/>
            <person name="Shimane Y."/>
            <person name="Mori K."/>
            <person name="Usui K."/>
            <person name="Hiraki T."/>
            <person name="Tame A."/>
            <person name="Uematsu K."/>
            <person name="Maruyama T."/>
            <person name="Hatada Y."/>
        </authorList>
    </citation>
    <scope>NUCLEOTIDE SEQUENCE</scope>
    <source>
        <strain evidence="5">JIR-001</strain>
    </source>
</reference>
<dbReference type="PANTHER" id="PTHR43272:SF33">
    <property type="entry name" value="AMP-BINDING DOMAIN-CONTAINING PROTEIN-RELATED"/>
    <property type="match status" value="1"/>
</dbReference>
<evidence type="ECO:0000256" key="1">
    <source>
        <dbReference type="ARBA" id="ARBA00022741"/>
    </source>
</evidence>
<dbReference type="GO" id="GO:0016020">
    <property type="term" value="C:membrane"/>
    <property type="evidence" value="ECO:0007669"/>
    <property type="project" value="TreeGrafter"/>
</dbReference>
<dbReference type="Gene3D" id="3.40.50.12780">
    <property type="entry name" value="N-terminal domain of ligase-like"/>
    <property type="match status" value="1"/>
</dbReference>
<dbReference type="RefSeq" id="WP_212772323.1">
    <property type="nucleotide sequence ID" value="NZ_AP024601.1"/>
</dbReference>
<dbReference type="CDD" id="cd05907">
    <property type="entry name" value="VL_LC_FACS_like"/>
    <property type="match status" value="1"/>
</dbReference>
<dbReference type="SUPFAM" id="SSF56801">
    <property type="entry name" value="Acetyl-CoA synthetase-like"/>
    <property type="match status" value="1"/>
</dbReference>
<organism evidence="5 6">
    <name type="scientific">Polycladomyces abyssicola</name>
    <dbReference type="NCBI Taxonomy" id="1125966"/>
    <lineage>
        <taxon>Bacteria</taxon>
        <taxon>Bacillati</taxon>
        <taxon>Bacillota</taxon>
        <taxon>Bacilli</taxon>
        <taxon>Bacillales</taxon>
        <taxon>Thermoactinomycetaceae</taxon>
        <taxon>Polycladomyces</taxon>
    </lineage>
</organism>
<dbReference type="InterPro" id="IPR020845">
    <property type="entry name" value="AMP-binding_CS"/>
</dbReference>
<protein>
    <submittedName>
        <fullName evidence="5">AMP-dependent synthetase</fullName>
    </submittedName>
</protein>
<dbReference type="Proteomes" id="UP000677436">
    <property type="component" value="Chromosome"/>
</dbReference>
<keyword evidence="2" id="KW-0067">ATP-binding</keyword>
<feature type="domain" description="AMP-dependent synthetase/ligase" evidence="4">
    <location>
        <begin position="11"/>
        <end position="429"/>
    </location>
</feature>
<keyword evidence="1" id="KW-0547">Nucleotide-binding</keyword>
<evidence type="ECO:0000313" key="5">
    <source>
        <dbReference type="EMBL" id="BCU81905.1"/>
    </source>
</evidence>
<dbReference type="GO" id="GO:0005524">
    <property type="term" value="F:ATP binding"/>
    <property type="evidence" value="ECO:0007669"/>
    <property type="project" value="UniProtKB-KW"/>
</dbReference>
<dbReference type="AlphaFoldDB" id="A0A8D5UEW0"/>
<evidence type="ECO:0000313" key="6">
    <source>
        <dbReference type="Proteomes" id="UP000677436"/>
    </source>
</evidence>
<dbReference type="Pfam" id="PF00501">
    <property type="entry name" value="AMP-binding"/>
    <property type="match status" value="1"/>
</dbReference>
<dbReference type="InterPro" id="IPR000873">
    <property type="entry name" value="AMP-dep_synth/lig_dom"/>
</dbReference>
<dbReference type="InterPro" id="IPR042099">
    <property type="entry name" value="ANL_N_sf"/>
</dbReference>
<dbReference type="GO" id="GO:0004467">
    <property type="term" value="F:long-chain fatty acid-CoA ligase activity"/>
    <property type="evidence" value="ECO:0007669"/>
    <property type="project" value="UniProtKB-EC"/>
</dbReference>
<comment type="catalytic activity">
    <reaction evidence="3">
        <text>a long-chain fatty acid + ATP + CoA = a long-chain fatty acyl-CoA + AMP + diphosphate</text>
        <dbReference type="Rhea" id="RHEA:15421"/>
        <dbReference type="ChEBI" id="CHEBI:30616"/>
        <dbReference type="ChEBI" id="CHEBI:33019"/>
        <dbReference type="ChEBI" id="CHEBI:57287"/>
        <dbReference type="ChEBI" id="CHEBI:57560"/>
        <dbReference type="ChEBI" id="CHEBI:83139"/>
        <dbReference type="ChEBI" id="CHEBI:456215"/>
        <dbReference type="EC" id="6.2.1.3"/>
    </reaction>
    <physiologicalReaction direction="left-to-right" evidence="3">
        <dbReference type="Rhea" id="RHEA:15422"/>
    </physiologicalReaction>
</comment>
<evidence type="ECO:0000256" key="3">
    <source>
        <dbReference type="ARBA" id="ARBA00024484"/>
    </source>
</evidence>
<keyword evidence="6" id="KW-1185">Reference proteome</keyword>
<name>A0A8D5UEW0_9BACL</name>